<dbReference type="OrthoDB" id="1858124at2"/>
<dbReference type="Proteomes" id="UP000440978">
    <property type="component" value="Unassembled WGS sequence"/>
</dbReference>
<evidence type="ECO:0000313" key="2">
    <source>
        <dbReference type="Proteomes" id="UP000440978"/>
    </source>
</evidence>
<proteinExistence type="predicted"/>
<gene>
    <name evidence="1" type="ORF">GMB86_09355</name>
</gene>
<evidence type="ECO:0000313" key="1">
    <source>
        <dbReference type="EMBL" id="MTT32209.1"/>
    </source>
</evidence>
<evidence type="ECO:0008006" key="3">
    <source>
        <dbReference type="Google" id="ProtNLM"/>
    </source>
</evidence>
<organism evidence="1 2">
    <name type="scientific">Terrilactibacillus tamarindi</name>
    <dbReference type="NCBI Taxonomy" id="2599694"/>
    <lineage>
        <taxon>Bacteria</taxon>
        <taxon>Bacillati</taxon>
        <taxon>Bacillota</taxon>
        <taxon>Bacilli</taxon>
        <taxon>Bacillales</taxon>
        <taxon>Bacillaceae</taxon>
        <taxon>Terrilactibacillus</taxon>
    </lineage>
</organism>
<dbReference type="InterPro" id="IPR026002">
    <property type="entry name" value="ATC_hydrolase-like"/>
</dbReference>
<dbReference type="EMBL" id="WNHB01000013">
    <property type="protein sequence ID" value="MTT32209.1"/>
    <property type="molecule type" value="Genomic_DNA"/>
</dbReference>
<sequence length="175" mass="20624">MGIIEEQYAFTQEKIDTKKQLTIYGLMAVLFEYISKEVVDTFGEKGEDLMREGVTHFGLERGQDIARRAELRGQVNNTQNYLHNYDMGRSDLFEYDTIYRENEIEQTFHRCPFGEQWKNDDMGEYGILYCQVIDPSIAKGYHSSFQVIHDQYIINEGICHFKFQLLDNPQTENKH</sequence>
<accession>A0A6N8CPU6</accession>
<reference evidence="1 2" key="1">
    <citation type="submission" date="2019-11" db="EMBL/GenBank/DDBJ databases">
        <title>Terrilactibacillus tamarindus sp. nov. BCM23-1 isolated from bark of Tamarindus indica.</title>
        <authorList>
            <person name="Kingkaew E."/>
            <person name="Tanasupawat S."/>
        </authorList>
    </citation>
    <scope>NUCLEOTIDE SEQUENCE [LARGE SCALE GENOMIC DNA]</scope>
    <source>
        <strain evidence="1 2">BCM23-1</strain>
    </source>
</reference>
<comment type="caution">
    <text evidence="1">The sequence shown here is derived from an EMBL/GenBank/DDBJ whole genome shotgun (WGS) entry which is preliminary data.</text>
</comment>
<keyword evidence="2" id="KW-1185">Reference proteome</keyword>
<dbReference type="Pfam" id="PF14196">
    <property type="entry name" value="ATC_hydrolase"/>
    <property type="match status" value="1"/>
</dbReference>
<protein>
    <recommendedName>
        <fullName evidence="3">L-2-amino-thiazoline-4-carboxylic acid hydrolase</fullName>
    </recommendedName>
</protein>
<dbReference type="AlphaFoldDB" id="A0A6N8CPU6"/>
<name>A0A6N8CPU6_9BACI</name>